<feature type="region of interest" description="Disordered" evidence="1">
    <location>
        <begin position="1"/>
        <end position="27"/>
    </location>
</feature>
<dbReference type="Proteomes" id="UP000237000">
    <property type="component" value="Unassembled WGS sequence"/>
</dbReference>
<keyword evidence="4" id="KW-1185">Reference proteome</keyword>
<evidence type="ECO:0000313" key="4">
    <source>
        <dbReference type="Proteomes" id="UP000237000"/>
    </source>
</evidence>
<dbReference type="InParanoid" id="A0A2P5EP95"/>
<name>A0A2P5EP95_TREOI</name>
<protein>
    <submittedName>
        <fullName evidence="3">Uncharacterized protein</fullName>
    </submittedName>
</protein>
<reference evidence="4" key="1">
    <citation type="submission" date="2016-06" db="EMBL/GenBank/DDBJ databases">
        <title>Parallel loss of symbiosis genes in relatives of nitrogen-fixing non-legume Parasponia.</title>
        <authorList>
            <person name="Van Velzen R."/>
            <person name="Holmer R."/>
            <person name="Bu F."/>
            <person name="Rutten L."/>
            <person name="Van Zeijl A."/>
            <person name="Liu W."/>
            <person name="Santuari L."/>
            <person name="Cao Q."/>
            <person name="Sharma T."/>
            <person name="Shen D."/>
            <person name="Roswanjaya Y."/>
            <person name="Wardhani T."/>
            <person name="Kalhor M.S."/>
            <person name="Jansen J."/>
            <person name="Van den Hoogen J."/>
            <person name="Gungor B."/>
            <person name="Hartog M."/>
            <person name="Hontelez J."/>
            <person name="Verver J."/>
            <person name="Yang W.-C."/>
            <person name="Schijlen E."/>
            <person name="Repin R."/>
            <person name="Schilthuizen M."/>
            <person name="Schranz E."/>
            <person name="Heidstra R."/>
            <person name="Miyata K."/>
            <person name="Fedorova E."/>
            <person name="Kohlen W."/>
            <person name="Bisseling T."/>
            <person name="Smit S."/>
            <person name="Geurts R."/>
        </authorList>
    </citation>
    <scope>NUCLEOTIDE SEQUENCE [LARGE SCALE GENOMIC DNA]</scope>
    <source>
        <strain evidence="4">cv. RG33-2</strain>
    </source>
</reference>
<keyword evidence="2" id="KW-1133">Transmembrane helix</keyword>
<evidence type="ECO:0000256" key="2">
    <source>
        <dbReference type="SAM" id="Phobius"/>
    </source>
</evidence>
<feature type="transmembrane region" description="Helical" evidence="2">
    <location>
        <begin position="116"/>
        <end position="134"/>
    </location>
</feature>
<evidence type="ECO:0000256" key="1">
    <source>
        <dbReference type="SAM" id="MobiDB-lite"/>
    </source>
</evidence>
<proteinExistence type="predicted"/>
<dbReference type="AlphaFoldDB" id="A0A2P5EP95"/>
<keyword evidence="2" id="KW-0472">Membrane</keyword>
<accession>A0A2P5EP95</accession>
<comment type="caution">
    <text evidence="3">The sequence shown here is derived from an EMBL/GenBank/DDBJ whole genome shotgun (WGS) entry which is preliminary data.</text>
</comment>
<gene>
    <name evidence="3" type="ORF">TorRG33x02_167510</name>
</gene>
<organism evidence="3 4">
    <name type="scientific">Trema orientale</name>
    <name type="common">Charcoal tree</name>
    <name type="synonym">Celtis orientalis</name>
    <dbReference type="NCBI Taxonomy" id="63057"/>
    <lineage>
        <taxon>Eukaryota</taxon>
        <taxon>Viridiplantae</taxon>
        <taxon>Streptophyta</taxon>
        <taxon>Embryophyta</taxon>
        <taxon>Tracheophyta</taxon>
        <taxon>Spermatophyta</taxon>
        <taxon>Magnoliopsida</taxon>
        <taxon>eudicotyledons</taxon>
        <taxon>Gunneridae</taxon>
        <taxon>Pentapetalae</taxon>
        <taxon>rosids</taxon>
        <taxon>fabids</taxon>
        <taxon>Rosales</taxon>
        <taxon>Cannabaceae</taxon>
        <taxon>Trema</taxon>
    </lineage>
</organism>
<dbReference type="EMBL" id="JXTC01000117">
    <property type="protein sequence ID" value="PON87398.1"/>
    <property type="molecule type" value="Genomic_DNA"/>
</dbReference>
<evidence type="ECO:0000313" key="3">
    <source>
        <dbReference type="EMBL" id="PON87398.1"/>
    </source>
</evidence>
<feature type="non-terminal residue" evidence="3">
    <location>
        <position position="1"/>
    </location>
</feature>
<dbReference type="OrthoDB" id="10624622at2759"/>
<feature type="compositionally biased region" description="Low complexity" evidence="1">
    <location>
        <begin position="17"/>
        <end position="27"/>
    </location>
</feature>
<keyword evidence="2" id="KW-0812">Transmembrane</keyword>
<sequence length="162" mass="18011">TPHRHIEPSTGLEWTGPAASSSHAAPRAPTRAYPSLLSPKFTPLIHFLIDPSPPVSSLTLETSPLVSALRASFSYSSAFFLLEQVHRRSPFEVWTLLFLLGHSSLSQGVIYSSLFFTFPCFLSLFSLLGFLPFTSFSSCLGEKKVEFSWWVFVLEPRVCILG</sequence>